<evidence type="ECO:0000256" key="3">
    <source>
        <dbReference type="SAM" id="MobiDB-lite"/>
    </source>
</evidence>
<dbReference type="Gene3D" id="2.60.120.200">
    <property type="match status" value="1"/>
</dbReference>
<feature type="compositionally biased region" description="Basic and acidic residues" evidence="3">
    <location>
        <begin position="184"/>
        <end position="193"/>
    </location>
</feature>
<evidence type="ECO:0000313" key="6">
    <source>
        <dbReference type="EMBL" id="KAG0265802.1"/>
    </source>
</evidence>
<dbReference type="Pfam" id="PF00722">
    <property type="entry name" value="Glyco_hydro_16"/>
    <property type="match status" value="1"/>
</dbReference>
<keyword evidence="4" id="KW-0812">Transmembrane</keyword>
<keyword evidence="1" id="KW-0378">Hydrolase</keyword>
<dbReference type="InterPro" id="IPR000757">
    <property type="entry name" value="Beta-glucanase-like"/>
</dbReference>
<dbReference type="InterPro" id="IPR013320">
    <property type="entry name" value="ConA-like_dom_sf"/>
</dbReference>
<dbReference type="EMBL" id="JAAAIL010001721">
    <property type="protein sequence ID" value="KAG0265802.1"/>
    <property type="molecule type" value="Genomic_DNA"/>
</dbReference>
<keyword evidence="2" id="KW-0326">Glycosidase</keyword>
<keyword evidence="7" id="KW-1185">Reference proteome</keyword>
<sequence length="407" mass="45435">MEACPISLGCDPTHSHLEGCFSLPACRNIKDQFKHANLLIPKQAFTGDPNQAHWISDFHHIAPYAKVDQHHNKLLLRTRRDMVKTQSGGGFGATISSTRWSKYGTFTTKLRSGATGPGIVTAFLLSNPVLGEEISFELTGRDPKRVITNYYRRIRPTESLEESVQHHLGGGNIGHHHHTTASKLESHEESHELKRDSTKHDLVYKIEWTDKMIRWSVDGKPLRTVLAKDVNNNILGGLPENPMQLQLTVWDAGHAIETRAWAGGKTDYGPDNLDEYITTVHSIEMTCFDSKEGNKPWPGPEALKRLKKAQALEAERAKRYRKMNKGKKGTGADEKYHGQAYHGLDGHGEGYLSRMKGYFQMVILSLIKWTFVLLSLVCGAAYFTQPKTGAVPSTTRSSPGSQRNLGT</sequence>
<accession>A0AAD4D4J6</accession>
<feature type="region of interest" description="Disordered" evidence="3">
    <location>
        <begin position="388"/>
        <end position="407"/>
    </location>
</feature>
<comment type="caution">
    <text evidence="6">The sequence shown here is derived from an EMBL/GenBank/DDBJ whole genome shotgun (WGS) entry which is preliminary data.</text>
</comment>
<keyword evidence="4" id="KW-1133">Transmembrane helix</keyword>
<dbReference type="SUPFAM" id="SSF49899">
    <property type="entry name" value="Concanavalin A-like lectins/glucanases"/>
    <property type="match status" value="1"/>
</dbReference>
<dbReference type="AlphaFoldDB" id="A0AAD4D4J6"/>
<gene>
    <name evidence="6" type="ORF">BGZ95_003223</name>
</gene>
<feature type="transmembrane region" description="Helical" evidence="4">
    <location>
        <begin position="361"/>
        <end position="383"/>
    </location>
</feature>
<protein>
    <recommendedName>
        <fullName evidence="5">GH16 domain-containing protein</fullName>
    </recommendedName>
</protein>
<name>A0AAD4D4J6_9FUNG</name>
<evidence type="ECO:0000256" key="4">
    <source>
        <dbReference type="SAM" id="Phobius"/>
    </source>
</evidence>
<dbReference type="GO" id="GO:0004553">
    <property type="term" value="F:hydrolase activity, hydrolyzing O-glycosyl compounds"/>
    <property type="evidence" value="ECO:0007669"/>
    <property type="project" value="InterPro"/>
</dbReference>
<evidence type="ECO:0000259" key="5">
    <source>
        <dbReference type="PROSITE" id="PS51762"/>
    </source>
</evidence>
<dbReference type="GO" id="GO:0005975">
    <property type="term" value="P:carbohydrate metabolic process"/>
    <property type="evidence" value="ECO:0007669"/>
    <property type="project" value="InterPro"/>
</dbReference>
<dbReference type="Proteomes" id="UP001194580">
    <property type="component" value="Unassembled WGS sequence"/>
</dbReference>
<reference evidence="6" key="1">
    <citation type="journal article" date="2020" name="Fungal Divers.">
        <title>Resolving the Mortierellaceae phylogeny through synthesis of multi-gene phylogenetics and phylogenomics.</title>
        <authorList>
            <person name="Vandepol N."/>
            <person name="Liber J."/>
            <person name="Desiro A."/>
            <person name="Na H."/>
            <person name="Kennedy M."/>
            <person name="Barry K."/>
            <person name="Grigoriev I.V."/>
            <person name="Miller A.N."/>
            <person name="O'Donnell K."/>
            <person name="Stajich J.E."/>
            <person name="Bonito G."/>
        </authorList>
    </citation>
    <scope>NUCLEOTIDE SEQUENCE</scope>
    <source>
        <strain evidence="6">NRRL 28262</strain>
    </source>
</reference>
<organism evidence="6 7">
    <name type="scientific">Linnemannia exigua</name>
    <dbReference type="NCBI Taxonomy" id="604196"/>
    <lineage>
        <taxon>Eukaryota</taxon>
        <taxon>Fungi</taxon>
        <taxon>Fungi incertae sedis</taxon>
        <taxon>Mucoromycota</taxon>
        <taxon>Mortierellomycotina</taxon>
        <taxon>Mortierellomycetes</taxon>
        <taxon>Mortierellales</taxon>
        <taxon>Mortierellaceae</taxon>
        <taxon>Linnemannia</taxon>
    </lineage>
</organism>
<dbReference type="PANTHER" id="PTHR31062">
    <property type="entry name" value="XYLOGLUCAN ENDOTRANSGLUCOSYLASE/HYDROLASE PROTEIN 8-RELATED"/>
    <property type="match status" value="1"/>
</dbReference>
<evidence type="ECO:0000256" key="1">
    <source>
        <dbReference type="ARBA" id="ARBA00022801"/>
    </source>
</evidence>
<keyword evidence="4" id="KW-0472">Membrane</keyword>
<dbReference type="InterPro" id="IPR044791">
    <property type="entry name" value="Beta-glucanase/XTH"/>
</dbReference>
<evidence type="ECO:0000313" key="7">
    <source>
        <dbReference type="Proteomes" id="UP001194580"/>
    </source>
</evidence>
<feature type="region of interest" description="Disordered" evidence="3">
    <location>
        <begin position="171"/>
        <end position="193"/>
    </location>
</feature>
<proteinExistence type="predicted"/>
<dbReference type="PROSITE" id="PS51762">
    <property type="entry name" value="GH16_2"/>
    <property type="match status" value="1"/>
</dbReference>
<evidence type="ECO:0000256" key="2">
    <source>
        <dbReference type="ARBA" id="ARBA00023295"/>
    </source>
</evidence>
<feature type="domain" description="GH16" evidence="5">
    <location>
        <begin position="43"/>
        <end position="288"/>
    </location>
</feature>